<dbReference type="AlphaFoldDB" id="A0A6C0CMZ5"/>
<reference evidence="2" key="1">
    <citation type="journal article" date="2020" name="Nature">
        <title>Giant virus diversity and host interactions through global metagenomics.</title>
        <authorList>
            <person name="Schulz F."/>
            <person name="Roux S."/>
            <person name="Paez-Espino D."/>
            <person name="Jungbluth S."/>
            <person name="Walsh D.A."/>
            <person name="Denef V.J."/>
            <person name="McMahon K.D."/>
            <person name="Konstantinidis K.T."/>
            <person name="Eloe-Fadrosh E.A."/>
            <person name="Kyrpides N.C."/>
            <person name="Woyke T."/>
        </authorList>
    </citation>
    <scope>NUCLEOTIDE SEQUENCE</scope>
    <source>
        <strain evidence="2">GVMAG-M-3300021375-17</strain>
    </source>
</reference>
<organism evidence="2">
    <name type="scientific">viral metagenome</name>
    <dbReference type="NCBI Taxonomy" id="1070528"/>
    <lineage>
        <taxon>unclassified sequences</taxon>
        <taxon>metagenomes</taxon>
        <taxon>organismal metagenomes</taxon>
    </lineage>
</organism>
<feature type="transmembrane region" description="Helical" evidence="1">
    <location>
        <begin position="21"/>
        <end position="46"/>
    </location>
</feature>
<evidence type="ECO:0000256" key="1">
    <source>
        <dbReference type="SAM" id="Phobius"/>
    </source>
</evidence>
<sequence>MNSAMSLENYLFGPLDKKYCMLFYIFTMIMFVVFVLGLFGFASQLLSNKKMSNTELFLTLYSLLATFIGYLTYRLLHSMCVSSSLKQ</sequence>
<dbReference type="EMBL" id="MN739455">
    <property type="protein sequence ID" value="QHT05492.1"/>
    <property type="molecule type" value="Genomic_DNA"/>
</dbReference>
<keyword evidence="1" id="KW-1133">Transmembrane helix</keyword>
<keyword evidence="1" id="KW-0472">Membrane</keyword>
<proteinExistence type="predicted"/>
<accession>A0A6C0CMZ5</accession>
<keyword evidence="1" id="KW-0812">Transmembrane</keyword>
<evidence type="ECO:0000313" key="2">
    <source>
        <dbReference type="EMBL" id="QHT05492.1"/>
    </source>
</evidence>
<name>A0A6C0CMZ5_9ZZZZ</name>
<feature type="transmembrane region" description="Helical" evidence="1">
    <location>
        <begin position="58"/>
        <end position="76"/>
    </location>
</feature>
<protein>
    <submittedName>
        <fullName evidence="2">Uncharacterized protein</fullName>
    </submittedName>
</protein>